<evidence type="ECO:0000313" key="2">
    <source>
        <dbReference type="Proteomes" id="UP001501771"/>
    </source>
</evidence>
<dbReference type="Proteomes" id="UP001501771">
    <property type="component" value="Unassembled WGS sequence"/>
</dbReference>
<dbReference type="EMBL" id="BAAAQR010000009">
    <property type="protein sequence ID" value="GAA2149666.1"/>
    <property type="molecule type" value="Genomic_DNA"/>
</dbReference>
<reference evidence="2" key="1">
    <citation type="journal article" date="2019" name="Int. J. Syst. Evol. Microbiol.">
        <title>The Global Catalogue of Microorganisms (GCM) 10K type strain sequencing project: providing services to taxonomists for standard genome sequencing and annotation.</title>
        <authorList>
            <consortium name="The Broad Institute Genomics Platform"/>
            <consortium name="The Broad Institute Genome Sequencing Center for Infectious Disease"/>
            <person name="Wu L."/>
            <person name="Ma J."/>
        </authorList>
    </citation>
    <scope>NUCLEOTIDE SEQUENCE [LARGE SCALE GENOMIC DNA]</scope>
    <source>
        <strain evidence="2">JCM 16022</strain>
    </source>
</reference>
<sequence length="155" mass="17299">MAPSLSPPSAREQCVLRMVFTGTPGSPAVSPSRAGRRVWVPDTQECDMTASRSARERKAAAQAGPLARVKIDLDEHQQFVYKISCSECVARGHRSWSAYRPGGDNGFMAAMDRWIFHLNEKHPWADAPCLAFLPAAQQRLHERREQRGAEDEPRA</sequence>
<keyword evidence="2" id="KW-1185">Reference proteome</keyword>
<accession>A0ABP5LN92</accession>
<organism evidence="1 2">
    <name type="scientific">Nocardioides koreensis</name>
    <dbReference type="NCBI Taxonomy" id="433651"/>
    <lineage>
        <taxon>Bacteria</taxon>
        <taxon>Bacillati</taxon>
        <taxon>Actinomycetota</taxon>
        <taxon>Actinomycetes</taxon>
        <taxon>Propionibacteriales</taxon>
        <taxon>Nocardioidaceae</taxon>
        <taxon>Nocardioides</taxon>
    </lineage>
</organism>
<comment type="caution">
    <text evidence="1">The sequence shown here is derived from an EMBL/GenBank/DDBJ whole genome shotgun (WGS) entry which is preliminary data.</text>
</comment>
<gene>
    <name evidence="1" type="ORF">GCM10009844_29570</name>
</gene>
<name>A0ABP5LN92_9ACTN</name>
<evidence type="ECO:0000313" key="1">
    <source>
        <dbReference type="EMBL" id="GAA2149666.1"/>
    </source>
</evidence>
<protein>
    <submittedName>
        <fullName evidence="1">Uncharacterized protein</fullName>
    </submittedName>
</protein>
<proteinExistence type="predicted"/>